<feature type="chain" id="PRO_5041461489" description="DUF5103 domain-containing protein" evidence="1">
    <location>
        <begin position="19"/>
        <end position="84"/>
    </location>
</feature>
<evidence type="ECO:0000313" key="2">
    <source>
        <dbReference type="EMBL" id="GLR18190.1"/>
    </source>
</evidence>
<dbReference type="Proteomes" id="UP001156666">
    <property type="component" value="Unassembled WGS sequence"/>
</dbReference>
<evidence type="ECO:0008006" key="4">
    <source>
        <dbReference type="Google" id="ProtNLM"/>
    </source>
</evidence>
<proteinExistence type="predicted"/>
<keyword evidence="1" id="KW-0732">Signal</keyword>
<dbReference type="EMBL" id="BSOH01000015">
    <property type="protein sequence ID" value="GLR18190.1"/>
    <property type="molecule type" value="Genomic_DNA"/>
</dbReference>
<sequence>MKQAKLMFFLLLSIGISAQEFSISDEAITFPNGKKLNIPVNIHHRYIIEYNEDTETYYFYEKISLHIPSFEFKDVDADRTVNIN</sequence>
<comment type="caution">
    <text evidence="2">The sequence shown here is derived from an EMBL/GenBank/DDBJ whole genome shotgun (WGS) entry which is preliminary data.</text>
</comment>
<evidence type="ECO:0000313" key="3">
    <source>
        <dbReference type="Proteomes" id="UP001156666"/>
    </source>
</evidence>
<dbReference type="RefSeq" id="WP_235294380.1">
    <property type="nucleotide sequence ID" value="NZ_BSOH01000015.1"/>
</dbReference>
<gene>
    <name evidence="2" type="ORF">GCM10007940_28050</name>
</gene>
<keyword evidence="3" id="KW-1185">Reference proteome</keyword>
<feature type="signal peptide" evidence="1">
    <location>
        <begin position="1"/>
        <end position="18"/>
    </location>
</feature>
<organism evidence="2 3">
    <name type="scientific">Portibacter lacus</name>
    <dbReference type="NCBI Taxonomy" id="1099794"/>
    <lineage>
        <taxon>Bacteria</taxon>
        <taxon>Pseudomonadati</taxon>
        <taxon>Bacteroidota</taxon>
        <taxon>Saprospiria</taxon>
        <taxon>Saprospirales</taxon>
        <taxon>Haliscomenobacteraceae</taxon>
        <taxon>Portibacter</taxon>
    </lineage>
</organism>
<protein>
    <recommendedName>
        <fullName evidence="4">DUF5103 domain-containing protein</fullName>
    </recommendedName>
</protein>
<dbReference type="AlphaFoldDB" id="A0AA37SQV4"/>
<name>A0AA37SQV4_9BACT</name>
<accession>A0AA37SQV4</accession>
<reference evidence="2" key="1">
    <citation type="journal article" date="2014" name="Int. J. Syst. Evol. Microbiol.">
        <title>Complete genome sequence of Corynebacterium casei LMG S-19264T (=DSM 44701T), isolated from a smear-ripened cheese.</title>
        <authorList>
            <consortium name="US DOE Joint Genome Institute (JGI-PGF)"/>
            <person name="Walter F."/>
            <person name="Albersmeier A."/>
            <person name="Kalinowski J."/>
            <person name="Ruckert C."/>
        </authorList>
    </citation>
    <scope>NUCLEOTIDE SEQUENCE</scope>
    <source>
        <strain evidence="2">NBRC 108769</strain>
    </source>
</reference>
<reference evidence="2" key="2">
    <citation type="submission" date="2023-01" db="EMBL/GenBank/DDBJ databases">
        <title>Draft genome sequence of Portibacter lacus strain NBRC 108769.</title>
        <authorList>
            <person name="Sun Q."/>
            <person name="Mori K."/>
        </authorList>
    </citation>
    <scope>NUCLEOTIDE SEQUENCE</scope>
    <source>
        <strain evidence="2">NBRC 108769</strain>
    </source>
</reference>
<evidence type="ECO:0000256" key="1">
    <source>
        <dbReference type="SAM" id="SignalP"/>
    </source>
</evidence>